<comment type="similarity">
    <text evidence="2 14">Belongs to the cation transport ATPase (P-type) (TC 3.A.3) family. Type V subfamily.</text>
</comment>
<dbReference type="Proteomes" id="UP000683360">
    <property type="component" value="Unassembled WGS sequence"/>
</dbReference>
<dbReference type="GO" id="GO:0005524">
    <property type="term" value="F:ATP binding"/>
    <property type="evidence" value="ECO:0007669"/>
    <property type="project" value="UniProtKB-UniRule"/>
</dbReference>
<evidence type="ECO:0000259" key="15">
    <source>
        <dbReference type="Pfam" id="PF00122"/>
    </source>
</evidence>
<dbReference type="GO" id="GO:0031902">
    <property type="term" value="C:late endosome membrane"/>
    <property type="evidence" value="ECO:0007669"/>
    <property type="project" value="UniProtKB-SubCell"/>
</dbReference>
<feature type="domain" description="P5B-type ATPase N-terminal" evidence="17">
    <location>
        <begin position="28"/>
        <end position="160"/>
    </location>
</feature>
<comment type="catalytic activity">
    <reaction evidence="13 14">
        <text>ATP + H2O = ADP + phosphate + H(+)</text>
        <dbReference type="Rhea" id="RHEA:13065"/>
        <dbReference type="ChEBI" id="CHEBI:15377"/>
        <dbReference type="ChEBI" id="CHEBI:15378"/>
        <dbReference type="ChEBI" id="CHEBI:30616"/>
        <dbReference type="ChEBI" id="CHEBI:43474"/>
        <dbReference type="ChEBI" id="CHEBI:456216"/>
    </reaction>
</comment>
<dbReference type="PANTHER" id="PTHR45630">
    <property type="entry name" value="CATION-TRANSPORTING ATPASE-RELATED"/>
    <property type="match status" value="1"/>
</dbReference>
<dbReference type="SUPFAM" id="SSF56784">
    <property type="entry name" value="HAD-like"/>
    <property type="match status" value="1"/>
</dbReference>
<keyword evidence="9 14" id="KW-0460">Magnesium</keyword>
<dbReference type="InterPro" id="IPR023298">
    <property type="entry name" value="ATPase_P-typ_TM_dom_sf"/>
</dbReference>
<dbReference type="FunFam" id="3.40.50.1000:FF:000045">
    <property type="entry name" value="Cation-transporting ATPase"/>
    <property type="match status" value="1"/>
</dbReference>
<comment type="subcellular location">
    <subcellularLocation>
        <location evidence="1">Late endosome membrane</location>
        <topology evidence="1">Multi-pass membrane protein</topology>
    </subcellularLocation>
    <subcellularLocation>
        <location evidence="14">Membrane</location>
        <topology evidence="14">Multi-pass membrane protein</topology>
    </subcellularLocation>
</comment>
<dbReference type="InterPro" id="IPR044492">
    <property type="entry name" value="P_typ_ATPase_HD_dom"/>
</dbReference>
<keyword evidence="4 14" id="KW-0812">Transmembrane</keyword>
<sequence>MGKPAKIKAGRVGPPPLKDGILYVNAYQEDQMEIYGYAKNQGKEIFMWILYFLTVGLLRLFFFWYPHLMIAATHEKSSLKHAVVVVLKDQYNQWFVAKVKLKERNGRDVQNPENHQETKVEGISYKKGHLPNTPLKQGDVVREQSLVRFFITKKVKYVWNTNSQEFEKAKGLDHSTRCSYFHEALGLSHLEQSQRRNVYGSNSIQIHVTPIITLLFKEVLSPFYIFQLFSCCLWYADEYYYYASAIVLMSVISITVTVYQTRQMQRALRNTIHSSSIVTVCRGGDEYIEISSEDLVPGDVIEIPRYGCIMQCDAVLVAGNCIVNESMLTGESVPVTKTPLPNPKMSKSQEDIFFQIKEHSRHVLFCGTHIIQTRYYGTHKVRAVVLRTGFTTAKGELVRSIMYPKPVDFKFNRDTYIFVGALAAIAGIGFIYTIVLMVQAGEHPSDIIIRSLDLITIAVPPALPAALTIGIVFAQYRLKKQLVYCISPRSINVSGSINTFCFDKTGTLTEDGLDMHSVVPVENDNLDKEYTDLSKVDNDSFISAMATCHSLTRIEGVLSGDPLDLIMFEATGWELIEEGEDSSKFDMIAPTIVRPKSDESRSFDQHFKPLQKEIGIIRQFTFSSSLQRMSVIVRMLGSQHFDLFAKGAPEKIIQLSKPDTVPNDYHDKLMKYTQHGYRVLALAWRQLPAKLKYTKIQRIQREQVEKGLTFLGFLVTENRVKPETTPVITQLRQANIRTVMVTGDNMLTALSVAREIGMVPPKEKIVLVQGYPESGKVEAYIEFVYAEEYKQETSKTGSASIEEVAVDILSRDDGNNFHFAIDGRSWSVVRTHFDDLLQKLCVRGTVFARFSPEQKGQLIETLQELGYFVGMCGDGANDCGALKTAHAGISLSEAEASVASPFTSKKPNIECVPTLIREGRAALTTSSGIFKYMAMYSLIQFLTVCILYWPDYFYSLQHLFKSTRFQKRKKSYKFEQIEQPSELLDSNLMRKLNKTAVNRKEGRACWQTCMGLFKCAACFSLTEFTSVCILSWISNNLTDFEFLYIDLFILTTLSITFGATGAYDKLHPEPPLINLFSIGPILTLILQTGIQAAAQVFVYLNVQTQPWFTPFVDNEDDAYESYENASVFLISSYQYIILAIVFSKGKPYRNTICSNYFFLANIVFCLACTVWLHIEPLEFFREFMELADIPSMEYKLIYLGIVAINFILSFLVESYFCDSYLISRKLQEKIKENFFNSQLKYKALEEEISQSTHWPPVSSTTDLVEVFQRMDSAVSADIDRTSLMSSLADSASETGSLRIKNIESVGTLDTQGSMATLDTQGSMTTLDTQGSMATLDTQGSMATLDTPGSMDTLDTQISTVDDEAQLIETGVDNPGFVEDSHSTTTTNL</sequence>
<dbReference type="Pfam" id="PF00690">
    <property type="entry name" value="Cation_ATPase_N"/>
    <property type="match status" value="1"/>
</dbReference>
<dbReference type="InterPro" id="IPR047819">
    <property type="entry name" value="P5A-ATPase_N"/>
</dbReference>
<feature type="transmembrane region" description="Helical" evidence="14">
    <location>
        <begin position="1075"/>
        <end position="1100"/>
    </location>
</feature>
<dbReference type="Pfam" id="PF12409">
    <property type="entry name" value="P5-ATPase"/>
    <property type="match status" value="1"/>
</dbReference>
<evidence type="ECO:0000313" key="18">
    <source>
        <dbReference type="EMBL" id="CAG2250704.1"/>
    </source>
</evidence>
<gene>
    <name evidence="18" type="ORF">MEDL_62398</name>
</gene>
<dbReference type="SUPFAM" id="SSF81660">
    <property type="entry name" value="Metal cation-transporting ATPase, ATP-binding domain N"/>
    <property type="match status" value="1"/>
</dbReference>
<evidence type="ECO:0000256" key="7">
    <source>
        <dbReference type="ARBA" id="ARBA00022753"/>
    </source>
</evidence>
<dbReference type="GO" id="GO:0019829">
    <property type="term" value="F:ATPase-coupled monoatomic cation transmembrane transporter activity"/>
    <property type="evidence" value="ECO:0007669"/>
    <property type="project" value="UniProtKB-UniRule"/>
</dbReference>
<dbReference type="EMBL" id="CAJPWZ010003060">
    <property type="protein sequence ID" value="CAG2250704.1"/>
    <property type="molecule type" value="Genomic_DNA"/>
</dbReference>
<dbReference type="InterPro" id="IPR036412">
    <property type="entry name" value="HAD-like_sf"/>
</dbReference>
<keyword evidence="10 14" id="KW-1278">Translocase</keyword>
<keyword evidence="7" id="KW-0967">Endosome</keyword>
<evidence type="ECO:0000256" key="12">
    <source>
        <dbReference type="ARBA" id="ARBA00023136"/>
    </source>
</evidence>
<dbReference type="Pfam" id="PF00122">
    <property type="entry name" value="E1-E2_ATPase"/>
    <property type="match status" value="1"/>
</dbReference>
<evidence type="ECO:0000256" key="6">
    <source>
        <dbReference type="ARBA" id="ARBA00022741"/>
    </source>
</evidence>
<dbReference type="PRINTS" id="PR00119">
    <property type="entry name" value="CATATPASE"/>
</dbReference>
<dbReference type="PANTHER" id="PTHR45630:SF8">
    <property type="entry name" value="CATION-TRANSPORTING ATPASE"/>
    <property type="match status" value="1"/>
</dbReference>
<dbReference type="SFLD" id="SFLDG00002">
    <property type="entry name" value="C1.7:_P-type_atpase_like"/>
    <property type="match status" value="1"/>
</dbReference>
<dbReference type="CDD" id="cd07542">
    <property type="entry name" value="P-type_ATPase_cation"/>
    <property type="match status" value="1"/>
</dbReference>
<dbReference type="InterPro" id="IPR023299">
    <property type="entry name" value="ATPase_P-typ_cyto_dom_N"/>
</dbReference>
<dbReference type="NCBIfam" id="TIGR01657">
    <property type="entry name" value="P-ATPase-V"/>
    <property type="match status" value="1"/>
</dbReference>
<dbReference type="FunFam" id="1.20.1110.10:FF:000023">
    <property type="entry name" value="Cation-transporting ATPase"/>
    <property type="match status" value="1"/>
</dbReference>
<dbReference type="GO" id="GO:0006874">
    <property type="term" value="P:intracellular calcium ion homeostasis"/>
    <property type="evidence" value="ECO:0007669"/>
    <property type="project" value="TreeGrafter"/>
</dbReference>
<dbReference type="Gene3D" id="3.40.50.1000">
    <property type="entry name" value="HAD superfamily/HAD-like"/>
    <property type="match status" value="1"/>
</dbReference>
<keyword evidence="6 14" id="KW-0547">Nucleotide-binding</keyword>
<dbReference type="SFLD" id="SFLDS00003">
    <property type="entry name" value="Haloacid_Dehalogenase"/>
    <property type="match status" value="1"/>
</dbReference>
<dbReference type="Gene3D" id="3.40.1110.10">
    <property type="entry name" value="Calcium-transporting ATPase, cytoplasmic domain N"/>
    <property type="match status" value="1"/>
</dbReference>
<feature type="transmembrane region" description="Helical" evidence="14">
    <location>
        <begin position="929"/>
        <end position="949"/>
    </location>
</feature>
<dbReference type="InterPro" id="IPR001757">
    <property type="entry name" value="P_typ_ATPase"/>
</dbReference>
<dbReference type="NCBIfam" id="TIGR01494">
    <property type="entry name" value="ATPase_P-type"/>
    <property type="match status" value="2"/>
</dbReference>
<evidence type="ECO:0000259" key="16">
    <source>
        <dbReference type="Pfam" id="PF00690"/>
    </source>
</evidence>
<feature type="transmembrane region" description="Helical" evidence="14">
    <location>
        <begin position="1042"/>
        <end position="1063"/>
    </location>
</feature>
<evidence type="ECO:0000256" key="11">
    <source>
        <dbReference type="ARBA" id="ARBA00022989"/>
    </source>
</evidence>
<dbReference type="InterPro" id="IPR006544">
    <property type="entry name" value="P-type_TPase_V"/>
</dbReference>
<dbReference type="InterPro" id="IPR008250">
    <property type="entry name" value="ATPase_P-typ_transduc_dom_A_sf"/>
</dbReference>
<feature type="transmembrane region" description="Helical" evidence="14">
    <location>
        <begin position="45"/>
        <end position="65"/>
    </location>
</feature>
<proteinExistence type="inferred from homology"/>
<name>A0A8S3V981_MYTED</name>
<dbReference type="FunFam" id="3.40.1110.10:FF:000026">
    <property type="entry name" value="Cation-transporting ATPase"/>
    <property type="match status" value="1"/>
</dbReference>
<dbReference type="EC" id="7.2.2.-" evidence="14"/>
<evidence type="ECO:0000256" key="13">
    <source>
        <dbReference type="ARBA" id="ARBA00049360"/>
    </source>
</evidence>
<dbReference type="InterPro" id="IPR018303">
    <property type="entry name" value="ATPase_P-typ_P_site"/>
</dbReference>
<dbReference type="PRINTS" id="PR00121">
    <property type="entry name" value="NAKATPASE"/>
</dbReference>
<dbReference type="GO" id="GO:0046872">
    <property type="term" value="F:metal ion binding"/>
    <property type="evidence" value="ECO:0007669"/>
    <property type="project" value="UniProtKB-UniRule"/>
</dbReference>
<evidence type="ECO:0000256" key="14">
    <source>
        <dbReference type="RuleBase" id="RU362082"/>
    </source>
</evidence>
<dbReference type="Gene3D" id="2.70.150.10">
    <property type="entry name" value="Calcium-transporting ATPase, cytoplasmic transduction domain A"/>
    <property type="match status" value="1"/>
</dbReference>
<dbReference type="InterPro" id="IPR047821">
    <property type="entry name" value="P5B-type_ATPase"/>
</dbReference>
<feature type="transmembrane region" description="Helical" evidence="14">
    <location>
        <begin position="447"/>
        <end position="474"/>
    </location>
</feature>
<comment type="caution">
    <text evidence="18">The sequence shown here is derived from an EMBL/GenBank/DDBJ whole genome shotgun (WGS) entry which is preliminary data.</text>
</comment>
<dbReference type="InterPro" id="IPR004014">
    <property type="entry name" value="ATPase_P-typ_cation-transptr_N"/>
</dbReference>
<dbReference type="PROSITE" id="PS00154">
    <property type="entry name" value="ATPASE_E1_E2"/>
    <property type="match status" value="1"/>
</dbReference>
<dbReference type="Pfam" id="PF13246">
    <property type="entry name" value="Cation_ATPase"/>
    <property type="match status" value="1"/>
</dbReference>
<dbReference type="GO" id="GO:0015203">
    <property type="term" value="F:polyamine transmembrane transporter activity"/>
    <property type="evidence" value="ECO:0007669"/>
    <property type="project" value="TreeGrafter"/>
</dbReference>
<dbReference type="SFLD" id="SFLDF00027">
    <property type="entry name" value="p-type_atpase"/>
    <property type="match status" value="1"/>
</dbReference>
<keyword evidence="8 14" id="KW-0067">ATP-binding</keyword>
<dbReference type="InterPro" id="IPR023214">
    <property type="entry name" value="HAD_sf"/>
</dbReference>
<evidence type="ECO:0000256" key="3">
    <source>
        <dbReference type="ARBA" id="ARBA00022553"/>
    </source>
</evidence>
<feature type="transmembrane region" description="Helical" evidence="14">
    <location>
        <begin position="1125"/>
        <end position="1143"/>
    </location>
</feature>
<evidence type="ECO:0000256" key="1">
    <source>
        <dbReference type="ARBA" id="ARBA00004107"/>
    </source>
</evidence>
<dbReference type="SUPFAM" id="SSF81665">
    <property type="entry name" value="Calcium ATPase, transmembrane domain M"/>
    <property type="match status" value="2"/>
</dbReference>
<evidence type="ECO:0000256" key="5">
    <source>
        <dbReference type="ARBA" id="ARBA00022723"/>
    </source>
</evidence>
<accession>A0A8S3V981</accession>
<dbReference type="GO" id="GO:0015662">
    <property type="term" value="F:P-type ion transporter activity"/>
    <property type="evidence" value="ECO:0007669"/>
    <property type="project" value="InterPro"/>
</dbReference>
<organism evidence="18 19">
    <name type="scientific">Mytilus edulis</name>
    <name type="common">Blue mussel</name>
    <dbReference type="NCBI Taxonomy" id="6550"/>
    <lineage>
        <taxon>Eukaryota</taxon>
        <taxon>Metazoa</taxon>
        <taxon>Spiralia</taxon>
        <taxon>Lophotrochozoa</taxon>
        <taxon>Mollusca</taxon>
        <taxon>Bivalvia</taxon>
        <taxon>Autobranchia</taxon>
        <taxon>Pteriomorphia</taxon>
        <taxon>Mytilida</taxon>
        <taxon>Mytiloidea</taxon>
        <taxon>Mytilidae</taxon>
        <taxon>Mytilinae</taxon>
        <taxon>Mytilus</taxon>
    </lineage>
</organism>
<dbReference type="GO" id="GO:0016887">
    <property type="term" value="F:ATP hydrolysis activity"/>
    <property type="evidence" value="ECO:0007669"/>
    <property type="project" value="InterPro"/>
</dbReference>
<evidence type="ECO:0000313" key="19">
    <source>
        <dbReference type="Proteomes" id="UP000683360"/>
    </source>
</evidence>
<dbReference type="OrthoDB" id="48943at2759"/>
<evidence type="ECO:0000259" key="17">
    <source>
        <dbReference type="Pfam" id="PF12409"/>
    </source>
</evidence>
<protein>
    <recommendedName>
        <fullName evidence="14">Cation-transporting ATPase</fullName>
        <ecNumber evidence="14">7.2.2.-</ecNumber>
    </recommendedName>
</protein>
<evidence type="ECO:0000256" key="2">
    <source>
        <dbReference type="ARBA" id="ARBA00006000"/>
    </source>
</evidence>
<reference evidence="18" key="1">
    <citation type="submission" date="2021-03" db="EMBL/GenBank/DDBJ databases">
        <authorList>
            <person name="Bekaert M."/>
        </authorList>
    </citation>
    <scope>NUCLEOTIDE SEQUENCE</scope>
</reference>
<keyword evidence="12 14" id="KW-0472">Membrane</keyword>
<feature type="transmembrane region" description="Helical" evidence="14">
    <location>
        <begin position="415"/>
        <end position="435"/>
    </location>
</feature>
<feature type="transmembrane region" description="Helical" evidence="14">
    <location>
        <begin position="1155"/>
        <end position="1174"/>
    </location>
</feature>
<feature type="transmembrane region" description="Helical" evidence="14">
    <location>
        <begin position="1194"/>
        <end position="1216"/>
    </location>
</feature>
<evidence type="ECO:0000256" key="9">
    <source>
        <dbReference type="ARBA" id="ARBA00022842"/>
    </source>
</evidence>
<evidence type="ECO:0000256" key="4">
    <source>
        <dbReference type="ARBA" id="ARBA00022692"/>
    </source>
</evidence>
<feature type="domain" description="P-type ATPase A" evidence="15">
    <location>
        <begin position="275"/>
        <end position="401"/>
    </location>
</feature>
<evidence type="ECO:0000256" key="8">
    <source>
        <dbReference type="ARBA" id="ARBA00022840"/>
    </source>
</evidence>
<keyword evidence="11 14" id="KW-1133">Transmembrane helix</keyword>
<feature type="domain" description="Cation-transporting P-type ATPase N-terminal" evidence="16">
    <location>
        <begin position="185"/>
        <end position="234"/>
    </location>
</feature>
<evidence type="ECO:0000256" key="10">
    <source>
        <dbReference type="ARBA" id="ARBA00022967"/>
    </source>
</evidence>
<feature type="transmembrane region" description="Helical" evidence="14">
    <location>
        <begin position="242"/>
        <end position="259"/>
    </location>
</feature>
<keyword evidence="5 14" id="KW-0479">Metal-binding</keyword>
<dbReference type="SUPFAM" id="SSF81653">
    <property type="entry name" value="Calcium ATPase, transduction domain A"/>
    <property type="match status" value="1"/>
</dbReference>
<dbReference type="InterPro" id="IPR059000">
    <property type="entry name" value="ATPase_P-type_domA"/>
</dbReference>
<keyword evidence="3" id="KW-0597">Phosphoprotein</keyword>
<keyword evidence="19" id="KW-1185">Reference proteome</keyword>